<dbReference type="EMBL" id="JACJII010000001">
    <property type="protein sequence ID" value="MBA9001168.1"/>
    <property type="molecule type" value="Genomic_DNA"/>
</dbReference>
<reference evidence="2 3" key="1">
    <citation type="submission" date="2020-08" db="EMBL/GenBank/DDBJ databases">
        <title>Sequencing the genomes of 1000 actinobacteria strains.</title>
        <authorList>
            <person name="Klenk H.-P."/>
        </authorList>
    </citation>
    <scope>NUCLEOTIDE SEQUENCE [LARGE SCALE GENOMIC DNA]</scope>
    <source>
        <strain evidence="2 3">DSM 45823</strain>
    </source>
</reference>
<feature type="compositionally biased region" description="Basic and acidic residues" evidence="1">
    <location>
        <begin position="46"/>
        <end position="55"/>
    </location>
</feature>
<dbReference type="AlphaFoldDB" id="A0A7W3R5J1"/>
<keyword evidence="3" id="KW-1185">Reference proteome</keyword>
<sequence>MKTIIAALVVPLAALIGLLLMQRLEATLLPPAAAPEDLTTPPEPDPPPRPHEHPAPRPRHHGVHYTPAGCAHPRHRTHARPRRRHHHPLPADPPALKARTTPH</sequence>
<dbReference type="RefSeq" id="WP_182703592.1">
    <property type="nucleotide sequence ID" value="NZ_JACJII010000001.1"/>
</dbReference>
<accession>A0A7W3R5J1</accession>
<evidence type="ECO:0000256" key="1">
    <source>
        <dbReference type="SAM" id="MobiDB-lite"/>
    </source>
</evidence>
<dbReference type="Proteomes" id="UP000539313">
    <property type="component" value="Unassembled WGS sequence"/>
</dbReference>
<comment type="caution">
    <text evidence="2">The sequence shown here is derived from an EMBL/GenBank/DDBJ whole genome shotgun (WGS) entry which is preliminary data.</text>
</comment>
<evidence type="ECO:0000313" key="3">
    <source>
        <dbReference type="Proteomes" id="UP000539313"/>
    </source>
</evidence>
<protein>
    <submittedName>
        <fullName evidence="2">Uncharacterized protein</fullName>
    </submittedName>
</protein>
<feature type="compositionally biased region" description="Basic residues" evidence="1">
    <location>
        <begin position="72"/>
        <end position="88"/>
    </location>
</feature>
<organism evidence="2 3">
    <name type="scientific">Thermomonospora cellulosilytica</name>
    <dbReference type="NCBI Taxonomy" id="1411118"/>
    <lineage>
        <taxon>Bacteria</taxon>
        <taxon>Bacillati</taxon>
        <taxon>Actinomycetota</taxon>
        <taxon>Actinomycetes</taxon>
        <taxon>Streptosporangiales</taxon>
        <taxon>Thermomonosporaceae</taxon>
        <taxon>Thermomonospora</taxon>
    </lineage>
</organism>
<gene>
    <name evidence="2" type="ORF">HNR21_000050</name>
</gene>
<proteinExistence type="predicted"/>
<feature type="region of interest" description="Disordered" evidence="1">
    <location>
        <begin position="32"/>
        <end position="103"/>
    </location>
</feature>
<evidence type="ECO:0000313" key="2">
    <source>
        <dbReference type="EMBL" id="MBA9001168.1"/>
    </source>
</evidence>
<name>A0A7W3R5J1_9ACTN</name>